<organism evidence="1 2">
    <name type="scientific">Pistacia atlantica</name>
    <dbReference type="NCBI Taxonomy" id="434234"/>
    <lineage>
        <taxon>Eukaryota</taxon>
        <taxon>Viridiplantae</taxon>
        <taxon>Streptophyta</taxon>
        <taxon>Embryophyta</taxon>
        <taxon>Tracheophyta</taxon>
        <taxon>Spermatophyta</taxon>
        <taxon>Magnoliopsida</taxon>
        <taxon>eudicotyledons</taxon>
        <taxon>Gunneridae</taxon>
        <taxon>Pentapetalae</taxon>
        <taxon>rosids</taxon>
        <taxon>malvids</taxon>
        <taxon>Sapindales</taxon>
        <taxon>Anacardiaceae</taxon>
        <taxon>Pistacia</taxon>
    </lineage>
</organism>
<dbReference type="Proteomes" id="UP001164250">
    <property type="component" value="Chromosome 10"/>
</dbReference>
<dbReference type="EMBL" id="CM047906">
    <property type="protein sequence ID" value="KAJ0085034.1"/>
    <property type="molecule type" value="Genomic_DNA"/>
</dbReference>
<comment type="caution">
    <text evidence="1">The sequence shown here is derived from an EMBL/GenBank/DDBJ whole genome shotgun (WGS) entry which is preliminary data.</text>
</comment>
<keyword evidence="2" id="KW-1185">Reference proteome</keyword>
<sequence length="91" mass="10688">MDQQSSFHCFRCLRGCGRRDREFSVDYEFAARSKPTEEFVSKYKGNYTFTGGKAVGYRNLYAIQWTSFMAEGNLYFINGILHLRVELTIRH</sequence>
<reference evidence="2" key="1">
    <citation type="journal article" date="2023" name="G3 (Bethesda)">
        <title>Genome assembly and association tests identify interacting loci associated with vigor, precocity, and sex in interspecific pistachio rootstocks.</title>
        <authorList>
            <person name="Palmer W."/>
            <person name="Jacygrad E."/>
            <person name="Sagayaradj S."/>
            <person name="Cavanaugh K."/>
            <person name="Han R."/>
            <person name="Bertier L."/>
            <person name="Beede B."/>
            <person name="Kafkas S."/>
            <person name="Golino D."/>
            <person name="Preece J."/>
            <person name="Michelmore R."/>
        </authorList>
    </citation>
    <scope>NUCLEOTIDE SEQUENCE [LARGE SCALE GENOMIC DNA]</scope>
</reference>
<proteinExistence type="predicted"/>
<evidence type="ECO:0000313" key="1">
    <source>
        <dbReference type="EMBL" id="KAJ0085034.1"/>
    </source>
</evidence>
<protein>
    <submittedName>
        <fullName evidence="1">Uncharacterized protein</fullName>
    </submittedName>
</protein>
<accession>A0ACC1AFI1</accession>
<name>A0ACC1AFI1_9ROSI</name>
<gene>
    <name evidence="1" type="ORF">Patl1_07269</name>
</gene>
<evidence type="ECO:0000313" key="2">
    <source>
        <dbReference type="Proteomes" id="UP001164250"/>
    </source>
</evidence>